<evidence type="ECO:0000313" key="2">
    <source>
        <dbReference type="EMBL" id="VDC97885.1"/>
    </source>
</evidence>
<dbReference type="InterPro" id="IPR036397">
    <property type="entry name" value="RNaseH_sf"/>
</dbReference>
<dbReference type="Pfam" id="PF13456">
    <property type="entry name" value="RVT_3"/>
    <property type="match status" value="1"/>
</dbReference>
<protein>
    <recommendedName>
        <fullName evidence="1">RNase H type-1 domain-containing protein</fullName>
    </recommendedName>
</protein>
<dbReference type="CDD" id="cd06222">
    <property type="entry name" value="RNase_H_like"/>
    <property type="match status" value="1"/>
</dbReference>
<dbReference type="AlphaFoldDB" id="A0A3P6B6L3"/>
<dbReference type="PANTHER" id="PTHR34146:SF11">
    <property type="entry name" value="RIBONUCLEASE H-LIKE SUPERFAMILY PROTEIN"/>
    <property type="match status" value="1"/>
</dbReference>
<feature type="domain" description="RNase H type-1" evidence="1">
    <location>
        <begin position="129"/>
        <end position="208"/>
    </location>
</feature>
<sequence length="213" mass="23211">MFHCPFARRIWEACHAMFVPSTSSVSSTEELPKTCTKMHNLLPVGLSVPMYPWILWVLWTSRNQLCFEDKSFSESDVLTKAIKSAHEWQNANTSTKIPSDLPKDCQSKAVRIHTPAVPQVNNNIFSCYSDAAWNSSTGAGGLGWICLKPDGATLVQGSTSTEVVASVLIAEALALKAAIEAAISHKVKDLICFSNSKSLISLITGNKSVIELQ</sequence>
<dbReference type="InterPro" id="IPR044730">
    <property type="entry name" value="RNase_H-like_dom_plant"/>
</dbReference>
<dbReference type="GO" id="GO:0004523">
    <property type="term" value="F:RNA-DNA hybrid ribonuclease activity"/>
    <property type="evidence" value="ECO:0007669"/>
    <property type="project" value="InterPro"/>
</dbReference>
<dbReference type="PANTHER" id="PTHR34146">
    <property type="entry name" value="POLYNUCLEOTIDYL TRANSFERASE, RIBONUCLEASE H-LIKE SUPERFAMILY PROTEIN-RELATED"/>
    <property type="match status" value="1"/>
</dbReference>
<organism evidence="2">
    <name type="scientific">Brassica oleracea</name>
    <name type="common">Wild cabbage</name>
    <dbReference type="NCBI Taxonomy" id="3712"/>
    <lineage>
        <taxon>Eukaryota</taxon>
        <taxon>Viridiplantae</taxon>
        <taxon>Streptophyta</taxon>
        <taxon>Embryophyta</taxon>
        <taxon>Tracheophyta</taxon>
        <taxon>Spermatophyta</taxon>
        <taxon>Magnoliopsida</taxon>
        <taxon>eudicotyledons</taxon>
        <taxon>Gunneridae</taxon>
        <taxon>Pentapetalae</taxon>
        <taxon>rosids</taxon>
        <taxon>malvids</taxon>
        <taxon>Brassicales</taxon>
        <taxon>Brassicaceae</taxon>
        <taxon>Brassiceae</taxon>
        <taxon>Brassica</taxon>
    </lineage>
</organism>
<accession>A0A3P6B6L3</accession>
<dbReference type="InterPro" id="IPR002156">
    <property type="entry name" value="RNaseH_domain"/>
</dbReference>
<name>A0A3P6B6L3_BRAOL</name>
<evidence type="ECO:0000259" key="1">
    <source>
        <dbReference type="Pfam" id="PF13456"/>
    </source>
</evidence>
<dbReference type="SUPFAM" id="SSF53098">
    <property type="entry name" value="Ribonuclease H-like"/>
    <property type="match status" value="1"/>
</dbReference>
<dbReference type="EMBL" id="LR031872">
    <property type="protein sequence ID" value="VDC97885.1"/>
    <property type="molecule type" value="Genomic_DNA"/>
</dbReference>
<dbReference type="InterPro" id="IPR012337">
    <property type="entry name" value="RNaseH-like_sf"/>
</dbReference>
<dbReference type="Gene3D" id="3.30.420.10">
    <property type="entry name" value="Ribonuclease H-like superfamily/Ribonuclease H"/>
    <property type="match status" value="1"/>
</dbReference>
<proteinExistence type="predicted"/>
<dbReference type="GO" id="GO:0003676">
    <property type="term" value="F:nucleic acid binding"/>
    <property type="evidence" value="ECO:0007669"/>
    <property type="project" value="InterPro"/>
</dbReference>
<reference evidence="2" key="1">
    <citation type="submission" date="2018-11" db="EMBL/GenBank/DDBJ databases">
        <authorList>
            <consortium name="Genoscope - CEA"/>
            <person name="William W."/>
        </authorList>
    </citation>
    <scope>NUCLEOTIDE SEQUENCE</scope>
</reference>
<gene>
    <name evidence="2" type="ORF">BOLC3T19763H</name>
</gene>